<dbReference type="GO" id="GO:0070012">
    <property type="term" value="F:oligopeptidase activity"/>
    <property type="evidence" value="ECO:0007669"/>
    <property type="project" value="TreeGrafter"/>
</dbReference>
<evidence type="ECO:0000259" key="7">
    <source>
        <dbReference type="Pfam" id="PF02897"/>
    </source>
</evidence>
<evidence type="ECO:0000256" key="4">
    <source>
        <dbReference type="ARBA" id="ARBA00022801"/>
    </source>
</evidence>
<evidence type="ECO:0000256" key="2">
    <source>
        <dbReference type="ARBA" id="ARBA00011897"/>
    </source>
</evidence>
<evidence type="ECO:0000256" key="3">
    <source>
        <dbReference type="ARBA" id="ARBA00022670"/>
    </source>
</evidence>
<evidence type="ECO:0000256" key="5">
    <source>
        <dbReference type="ARBA" id="ARBA00022825"/>
    </source>
</evidence>
<dbReference type="Gene3D" id="3.40.50.1820">
    <property type="entry name" value="alpha/beta hydrolase"/>
    <property type="match status" value="1"/>
</dbReference>
<feature type="domain" description="Peptidase S9A N-terminal" evidence="7">
    <location>
        <begin position="12"/>
        <end position="436"/>
    </location>
</feature>
<evidence type="ECO:0000313" key="8">
    <source>
        <dbReference type="EMBL" id="GGI03212.1"/>
    </source>
</evidence>
<keyword evidence="3" id="KW-0645">Protease</keyword>
<organism evidence="8 9">
    <name type="scientific">Egicoccus halophilus</name>
    <dbReference type="NCBI Taxonomy" id="1670830"/>
    <lineage>
        <taxon>Bacteria</taxon>
        <taxon>Bacillati</taxon>
        <taxon>Actinomycetota</taxon>
        <taxon>Nitriliruptoria</taxon>
        <taxon>Egicoccales</taxon>
        <taxon>Egicoccaceae</taxon>
        <taxon>Egicoccus</taxon>
    </lineage>
</organism>
<evidence type="ECO:0000256" key="1">
    <source>
        <dbReference type="ARBA" id="ARBA00001070"/>
    </source>
</evidence>
<dbReference type="EC" id="3.4.21.26" evidence="2"/>
<dbReference type="OrthoDB" id="9801421at2"/>
<sequence>MTTTPSATPAPPVTRRDDLVEDLHGRRVADPYRWLEGSGADEVADWVRAQNAVTSAHLDALAARASFRARLAELWDHPRRGVPWRRGATWFQRRNDGLQDQDVLWCVSGADVEEPPVEGWRVLLDPNTWSEDGTASLSALAASDDGALLAFARSDAGSDWLTWRVLDTADGTVHDDVVPWGKFSTAAWLPDGSGFLYGAFVPPGEGEEHAAANRDQQLRLHRLGTDPAADEIVHQRPDRPEWMFHPTVTHDGRWLVLTVTHGTRPETRIHVAAIDEGRVGPVHPLLDEGDAAYEVLGVLDDALLLTTDHQAPLGRVVTVSLDGRRGEATPATAPQVTEVVAEAAERLEGATLVGGDAAADPAWLVCRRLRHATARVAVHDARDGRHLGDLALPGAGTVGELAGGRRRTHVEFTFETFDAPARLFSADLASRHLTMLPAPVGTDVGAAADHVVTEQVQVLHDGVAVPLFLVHRADVTPAGTVPTMLWGYGGFDIPVTPMHRPGWRAWVEAGGLLAVACLRGGGEYGRSWHDDGRLGNKQHVFDDALACAAWLTGRRRAEVTAAALTADTDPNAVWSAPHHLGIEGRSNGGLLVGACLTQEPDAFGAAVPEVGVLDLTRFHRFTIGWAWISDYGDPDRPEDLEVLLRYSPYHRVEEGRAYPPTLITTGDTDDRVVPLHSYKFAAALQHAQGGDAPVLLRVDTSAGHGAGKPVGKLLDERADVLAFCAHHLGLRV</sequence>
<dbReference type="PANTHER" id="PTHR42881:SF2">
    <property type="entry name" value="PROLYL ENDOPEPTIDASE"/>
    <property type="match status" value="1"/>
</dbReference>
<keyword evidence="9" id="KW-1185">Reference proteome</keyword>
<accession>A0A8J3ESL3</accession>
<gene>
    <name evidence="8" type="ORF">GCM10011354_03000</name>
</gene>
<dbReference type="RefSeq" id="WP_130648331.1">
    <property type="nucleotide sequence ID" value="NZ_BMHA01000001.1"/>
</dbReference>
<name>A0A8J3ESL3_9ACTN</name>
<keyword evidence="5" id="KW-0720">Serine protease</keyword>
<dbReference type="PRINTS" id="PR00862">
    <property type="entry name" value="PROLIGOPTASE"/>
</dbReference>
<dbReference type="GO" id="GO:0006508">
    <property type="term" value="P:proteolysis"/>
    <property type="evidence" value="ECO:0007669"/>
    <property type="project" value="UniProtKB-KW"/>
</dbReference>
<dbReference type="GO" id="GO:0005829">
    <property type="term" value="C:cytosol"/>
    <property type="evidence" value="ECO:0007669"/>
    <property type="project" value="TreeGrafter"/>
</dbReference>
<dbReference type="Pfam" id="PF00326">
    <property type="entry name" value="Peptidase_S9"/>
    <property type="match status" value="1"/>
</dbReference>
<evidence type="ECO:0000259" key="6">
    <source>
        <dbReference type="Pfam" id="PF00326"/>
    </source>
</evidence>
<dbReference type="SUPFAM" id="SSF50993">
    <property type="entry name" value="Peptidase/esterase 'gauge' domain"/>
    <property type="match status" value="1"/>
</dbReference>
<reference evidence="8" key="2">
    <citation type="submission" date="2020-09" db="EMBL/GenBank/DDBJ databases">
        <authorList>
            <person name="Sun Q."/>
            <person name="Zhou Y."/>
        </authorList>
    </citation>
    <scope>NUCLEOTIDE SEQUENCE</scope>
    <source>
        <strain evidence="8">CGMCC 1.14988</strain>
    </source>
</reference>
<reference evidence="8" key="1">
    <citation type="journal article" date="2014" name="Int. J. Syst. Evol. Microbiol.">
        <title>Complete genome sequence of Corynebacterium casei LMG S-19264T (=DSM 44701T), isolated from a smear-ripened cheese.</title>
        <authorList>
            <consortium name="US DOE Joint Genome Institute (JGI-PGF)"/>
            <person name="Walter F."/>
            <person name="Albersmeier A."/>
            <person name="Kalinowski J."/>
            <person name="Ruckert C."/>
        </authorList>
    </citation>
    <scope>NUCLEOTIDE SEQUENCE</scope>
    <source>
        <strain evidence="8">CGMCC 1.14988</strain>
    </source>
</reference>
<evidence type="ECO:0000313" key="9">
    <source>
        <dbReference type="Proteomes" id="UP000650511"/>
    </source>
</evidence>
<dbReference type="PANTHER" id="PTHR42881">
    <property type="entry name" value="PROLYL ENDOPEPTIDASE"/>
    <property type="match status" value="1"/>
</dbReference>
<dbReference type="SUPFAM" id="SSF53474">
    <property type="entry name" value="alpha/beta-Hydrolases"/>
    <property type="match status" value="1"/>
</dbReference>
<dbReference type="Pfam" id="PF02897">
    <property type="entry name" value="Peptidase_S9_N"/>
    <property type="match status" value="1"/>
</dbReference>
<dbReference type="AlphaFoldDB" id="A0A8J3ESL3"/>
<comment type="caution">
    <text evidence="8">The sequence shown here is derived from an EMBL/GenBank/DDBJ whole genome shotgun (WGS) entry which is preliminary data.</text>
</comment>
<keyword evidence="4" id="KW-0378">Hydrolase</keyword>
<dbReference type="InterPro" id="IPR023302">
    <property type="entry name" value="Pept_S9A_N"/>
</dbReference>
<protein>
    <recommendedName>
        <fullName evidence="2">prolyl oligopeptidase</fullName>
        <ecNumber evidence="2">3.4.21.26</ecNumber>
    </recommendedName>
</protein>
<dbReference type="InterPro" id="IPR051167">
    <property type="entry name" value="Prolyl_oligopep/macrocyclase"/>
</dbReference>
<dbReference type="Proteomes" id="UP000650511">
    <property type="component" value="Unassembled WGS sequence"/>
</dbReference>
<dbReference type="InterPro" id="IPR001375">
    <property type="entry name" value="Peptidase_S9_cat"/>
</dbReference>
<proteinExistence type="predicted"/>
<comment type="catalytic activity">
    <reaction evidence="1">
        <text>Hydrolysis of Pro-|-Xaa &gt;&gt; Ala-|-Xaa in oligopeptides.</text>
        <dbReference type="EC" id="3.4.21.26"/>
    </reaction>
</comment>
<dbReference type="GO" id="GO:0004252">
    <property type="term" value="F:serine-type endopeptidase activity"/>
    <property type="evidence" value="ECO:0007669"/>
    <property type="project" value="UniProtKB-EC"/>
</dbReference>
<dbReference type="Gene3D" id="2.130.10.120">
    <property type="entry name" value="Prolyl oligopeptidase, N-terminal domain"/>
    <property type="match status" value="1"/>
</dbReference>
<dbReference type="InterPro" id="IPR029058">
    <property type="entry name" value="AB_hydrolase_fold"/>
</dbReference>
<feature type="domain" description="Peptidase S9 prolyl oligopeptidase catalytic" evidence="6">
    <location>
        <begin position="506"/>
        <end position="729"/>
    </location>
</feature>
<dbReference type="InterPro" id="IPR002470">
    <property type="entry name" value="Peptidase_S9A"/>
</dbReference>
<dbReference type="EMBL" id="BMHA01000001">
    <property type="protein sequence ID" value="GGI03212.1"/>
    <property type="molecule type" value="Genomic_DNA"/>
</dbReference>